<reference evidence="19 21" key="2">
    <citation type="submission" date="2019-06" db="EMBL/GenBank/DDBJ databases">
        <title>Genome of Acinetobacter radioresistens APH1, a phenol degrading strain.</title>
        <authorList>
            <person name="Liu Y."/>
        </authorList>
    </citation>
    <scope>NUCLEOTIDE SEQUENCE [LARGE SCALE GENOMIC DNA]</scope>
    <source>
        <strain evidence="19 21">APH1</strain>
    </source>
</reference>
<evidence type="ECO:0000313" key="18">
    <source>
        <dbReference type="EMBL" id="HCM30973.1"/>
    </source>
</evidence>
<dbReference type="Pfam" id="PF02581">
    <property type="entry name" value="TMP-TENI"/>
    <property type="match status" value="1"/>
</dbReference>
<comment type="catalytic activity">
    <reaction evidence="11">
        <text>8-oxo-GTP + H2O = 8-oxo-GMP + diphosphate + H(+)</text>
        <dbReference type="Rhea" id="RHEA:67616"/>
        <dbReference type="ChEBI" id="CHEBI:15377"/>
        <dbReference type="ChEBI" id="CHEBI:15378"/>
        <dbReference type="ChEBI" id="CHEBI:33019"/>
        <dbReference type="ChEBI" id="CHEBI:143553"/>
        <dbReference type="ChEBI" id="CHEBI:145694"/>
    </reaction>
</comment>
<dbReference type="Proteomes" id="UP000262257">
    <property type="component" value="Unassembled WGS sequence"/>
</dbReference>
<dbReference type="KEGG" id="arj:DOM24_08915"/>
<evidence type="ECO:0000256" key="1">
    <source>
        <dbReference type="ARBA" id="ARBA00001946"/>
    </source>
</evidence>
<evidence type="ECO:0000256" key="6">
    <source>
        <dbReference type="ARBA" id="ARBA00022763"/>
    </source>
</evidence>
<evidence type="ECO:0000256" key="7">
    <source>
        <dbReference type="ARBA" id="ARBA00022801"/>
    </source>
</evidence>
<dbReference type="EMBL" id="DPXL01000059">
    <property type="protein sequence ID" value="HCM30973.1"/>
    <property type="molecule type" value="Genomic_DNA"/>
</dbReference>
<dbReference type="RefSeq" id="WP_005026719.1">
    <property type="nucleotide sequence ID" value="NZ_BKVS01000018.1"/>
</dbReference>
<evidence type="ECO:0000256" key="10">
    <source>
        <dbReference type="ARBA" id="ARBA00035861"/>
    </source>
</evidence>
<dbReference type="GO" id="GO:0006281">
    <property type="term" value="P:DNA repair"/>
    <property type="evidence" value="ECO:0007669"/>
    <property type="project" value="UniProtKB-KW"/>
</dbReference>
<evidence type="ECO:0000256" key="12">
    <source>
        <dbReference type="ARBA" id="ARBA00038905"/>
    </source>
</evidence>
<dbReference type="InterPro" id="IPR020084">
    <property type="entry name" value="NUDIX_hydrolase_CS"/>
</dbReference>
<dbReference type="InterPro" id="IPR013785">
    <property type="entry name" value="Aldolase_TIM"/>
</dbReference>
<accession>A0A2T1IW60</accession>
<dbReference type="GO" id="GO:0008413">
    <property type="term" value="F:8-oxo-7,8-dihydroguanosine triphosphate pyrophosphatase activity"/>
    <property type="evidence" value="ECO:0007669"/>
    <property type="project" value="TreeGrafter"/>
</dbReference>
<keyword evidence="5" id="KW-0479">Metal-binding</keyword>
<dbReference type="CDD" id="cd00564">
    <property type="entry name" value="TMP_TenI"/>
    <property type="match status" value="1"/>
</dbReference>
<dbReference type="InterPro" id="IPR022998">
    <property type="entry name" value="ThiamineP_synth_TenI"/>
</dbReference>
<evidence type="ECO:0000313" key="20">
    <source>
        <dbReference type="Proteomes" id="UP000262257"/>
    </source>
</evidence>
<evidence type="ECO:0000256" key="14">
    <source>
        <dbReference type="ARBA" id="ARBA00041592"/>
    </source>
</evidence>
<keyword evidence="4" id="KW-0235">DNA replication</keyword>
<dbReference type="Gene3D" id="3.20.20.70">
    <property type="entry name" value="Aldolase class I"/>
    <property type="match status" value="1"/>
</dbReference>
<comment type="similarity">
    <text evidence="2">Belongs to the Nudix hydrolase family.</text>
</comment>
<keyword evidence="6" id="KW-0227">DNA damage</keyword>
<dbReference type="GO" id="GO:0044715">
    <property type="term" value="F:8-oxo-dGDP phosphatase activity"/>
    <property type="evidence" value="ECO:0007669"/>
    <property type="project" value="TreeGrafter"/>
</dbReference>
<comment type="catalytic activity">
    <reaction evidence="10">
        <text>8-oxo-dGTP + H2O = 8-oxo-dGMP + diphosphate + H(+)</text>
        <dbReference type="Rhea" id="RHEA:31575"/>
        <dbReference type="ChEBI" id="CHEBI:15377"/>
        <dbReference type="ChEBI" id="CHEBI:15378"/>
        <dbReference type="ChEBI" id="CHEBI:33019"/>
        <dbReference type="ChEBI" id="CHEBI:63224"/>
        <dbReference type="ChEBI" id="CHEBI:77896"/>
        <dbReference type="EC" id="3.6.1.55"/>
    </reaction>
</comment>
<dbReference type="AlphaFoldDB" id="A0A2T1IW60"/>
<protein>
    <recommendedName>
        <fullName evidence="13">8-oxo-dGTP diphosphatase</fullName>
        <ecNumber evidence="12">3.6.1.55</ecNumber>
    </recommendedName>
    <alternativeName>
        <fullName evidence="16">7,8-dihydro-8-oxoguanine-triphosphatase</fullName>
    </alternativeName>
    <alternativeName>
        <fullName evidence="15">Mutator protein MutT</fullName>
    </alternativeName>
    <alternativeName>
        <fullName evidence="14">dGTP pyrophosphohydrolase</fullName>
    </alternativeName>
</protein>
<dbReference type="Pfam" id="PF14815">
    <property type="entry name" value="NUDIX_4"/>
    <property type="match status" value="1"/>
</dbReference>
<dbReference type="InterPro" id="IPR015797">
    <property type="entry name" value="NUDIX_hydrolase-like_dom_sf"/>
</dbReference>
<organism evidence="18 20">
    <name type="scientific">Acinetobacter radioresistens</name>
    <dbReference type="NCBI Taxonomy" id="40216"/>
    <lineage>
        <taxon>Bacteria</taxon>
        <taxon>Pseudomonadati</taxon>
        <taxon>Pseudomonadota</taxon>
        <taxon>Gammaproteobacteria</taxon>
        <taxon>Moraxellales</taxon>
        <taxon>Moraxellaceae</taxon>
        <taxon>Acinetobacter</taxon>
    </lineage>
</organism>
<evidence type="ECO:0000256" key="15">
    <source>
        <dbReference type="ARBA" id="ARBA00041979"/>
    </source>
</evidence>
<dbReference type="PANTHER" id="PTHR47707">
    <property type="entry name" value="8-OXO-DGTP DIPHOSPHATASE"/>
    <property type="match status" value="1"/>
</dbReference>
<evidence type="ECO:0000259" key="17">
    <source>
        <dbReference type="PROSITE" id="PS51462"/>
    </source>
</evidence>
<dbReference type="GO" id="GO:0035539">
    <property type="term" value="F:8-oxo-7,8-dihydrodeoxyguanosine triphosphate pyrophosphatase activity"/>
    <property type="evidence" value="ECO:0007669"/>
    <property type="project" value="UniProtKB-EC"/>
</dbReference>
<evidence type="ECO:0000256" key="5">
    <source>
        <dbReference type="ARBA" id="ARBA00022723"/>
    </source>
</evidence>
<dbReference type="CDD" id="cd03425">
    <property type="entry name" value="NUDIX_MutT_NudA_like"/>
    <property type="match status" value="1"/>
</dbReference>
<dbReference type="SUPFAM" id="SSF51391">
    <property type="entry name" value="Thiamin phosphate synthase"/>
    <property type="match status" value="1"/>
</dbReference>
<dbReference type="GO" id="GO:0006260">
    <property type="term" value="P:DNA replication"/>
    <property type="evidence" value="ECO:0007669"/>
    <property type="project" value="UniProtKB-KW"/>
</dbReference>
<evidence type="ECO:0000256" key="13">
    <source>
        <dbReference type="ARBA" id="ARBA00040794"/>
    </source>
</evidence>
<keyword evidence="3" id="KW-0515">Mutator protein</keyword>
<gene>
    <name evidence="18" type="ORF">DIC32_04600</name>
    <name evidence="19" type="ORF">FHY67_14450</name>
</gene>
<evidence type="ECO:0000256" key="8">
    <source>
        <dbReference type="ARBA" id="ARBA00022842"/>
    </source>
</evidence>
<reference evidence="18 20" key="1">
    <citation type="journal article" date="2018" name="Nat. Biotechnol.">
        <title>A standardized bacterial taxonomy based on genome phylogeny substantially revises the tree of life.</title>
        <authorList>
            <person name="Parks D.H."/>
            <person name="Chuvochina M."/>
            <person name="Waite D.W."/>
            <person name="Rinke C."/>
            <person name="Skarshewski A."/>
            <person name="Chaumeil P.A."/>
            <person name="Hugenholtz P."/>
        </authorList>
    </citation>
    <scope>NUCLEOTIDE SEQUENCE [LARGE SCALE GENOMIC DNA]</scope>
    <source>
        <strain evidence="18">UBA10045</strain>
    </source>
</reference>
<name>A0A2T1IW60_ACIRA</name>
<dbReference type="PROSITE" id="PS51462">
    <property type="entry name" value="NUDIX"/>
    <property type="match status" value="1"/>
</dbReference>
<comment type="caution">
    <text evidence="18">The sequence shown here is derived from an EMBL/GenBank/DDBJ whole genome shotgun (WGS) entry which is preliminary data.</text>
</comment>
<sequence length="299" mass="34079">MSKPIVHVAVALLFHRSKVLVGWREAKQHQGNKYEFPGGKVEGNETPEETCRREIYEEVGVGLSDWHPFSLICHEYDDITVHLHLFFAHVPEEMLNQIQKPWAWYTREKLQTLDFPAANQPVIERLYWPHSIRIGTALSAIEQLAQDMLFYWRPEEAEIDKNWLLEYSIQQLNKLIVPYQVWRSLNVEQQHHIAAVHLKQSEQMSLKKGELCIGIRYIAACHDAASVQHAVQIGCEAVLISPVQATPTHPEAPALGWDAFAELAHQADVPVFALGGLSREDLECARQYGAYGIAGIRHI</sequence>
<dbReference type="GeneID" id="56306204"/>
<dbReference type="GO" id="GO:0046872">
    <property type="term" value="F:metal ion binding"/>
    <property type="evidence" value="ECO:0007669"/>
    <property type="project" value="UniProtKB-KW"/>
</dbReference>
<dbReference type="InterPro" id="IPR029119">
    <property type="entry name" value="MutY_C"/>
</dbReference>
<dbReference type="InterPro" id="IPR036206">
    <property type="entry name" value="ThiamineP_synth_sf"/>
</dbReference>
<dbReference type="EC" id="3.6.1.55" evidence="12"/>
<keyword evidence="9" id="KW-0234">DNA repair</keyword>
<evidence type="ECO:0000313" key="21">
    <source>
        <dbReference type="Proteomes" id="UP000314285"/>
    </source>
</evidence>
<evidence type="ECO:0000256" key="11">
    <source>
        <dbReference type="ARBA" id="ARBA00036904"/>
    </source>
</evidence>
<comment type="cofactor">
    <cofactor evidence="1">
        <name>Mg(2+)</name>
        <dbReference type="ChEBI" id="CHEBI:18420"/>
    </cofactor>
</comment>
<feature type="domain" description="Nudix hydrolase" evidence="17">
    <location>
        <begin position="4"/>
        <end position="128"/>
    </location>
</feature>
<dbReference type="PRINTS" id="PR00502">
    <property type="entry name" value="NUDIXFAMILY"/>
</dbReference>
<dbReference type="InterPro" id="IPR020476">
    <property type="entry name" value="Nudix_hydrolase"/>
</dbReference>
<dbReference type="Proteomes" id="UP000314285">
    <property type="component" value="Unassembled WGS sequence"/>
</dbReference>
<keyword evidence="8" id="KW-0460">Magnesium</keyword>
<proteinExistence type="inferred from homology"/>
<evidence type="ECO:0000256" key="3">
    <source>
        <dbReference type="ARBA" id="ARBA00022457"/>
    </source>
</evidence>
<evidence type="ECO:0000256" key="9">
    <source>
        <dbReference type="ARBA" id="ARBA00023204"/>
    </source>
</evidence>
<dbReference type="Gene3D" id="3.90.79.10">
    <property type="entry name" value="Nucleoside Triphosphate Pyrophosphohydrolase"/>
    <property type="match status" value="1"/>
</dbReference>
<dbReference type="InterPro" id="IPR000086">
    <property type="entry name" value="NUDIX_hydrolase_dom"/>
</dbReference>
<evidence type="ECO:0000256" key="4">
    <source>
        <dbReference type="ARBA" id="ARBA00022705"/>
    </source>
</evidence>
<dbReference type="GO" id="GO:0009228">
    <property type="term" value="P:thiamine biosynthetic process"/>
    <property type="evidence" value="ECO:0007669"/>
    <property type="project" value="UniProtKB-KW"/>
</dbReference>
<dbReference type="EMBL" id="VFBM01000020">
    <property type="protein sequence ID" value="TNX85993.1"/>
    <property type="molecule type" value="Genomic_DNA"/>
</dbReference>
<dbReference type="PANTHER" id="PTHR47707:SF1">
    <property type="entry name" value="NUDIX HYDROLASE FAMILY PROTEIN"/>
    <property type="match status" value="1"/>
</dbReference>
<evidence type="ECO:0000256" key="2">
    <source>
        <dbReference type="ARBA" id="ARBA00005582"/>
    </source>
</evidence>
<dbReference type="GO" id="GO:0044716">
    <property type="term" value="F:8-oxo-GDP phosphatase activity"/>
    <property type="evidence" value="ECO:0007669"/>
    <property type="project" value="TreeGrafter"/>
</dbReference>
<dbReference type="STRING" id="40216.GCA_001917365_01083"/>
<evidence type="ECO:0000313" key="19">
    <source>
        <dbReference type="EMBL" id="TNX85993.1"/>
    </source>
</evidence>
<dbReference type="InterPro" id="IPR047127">
    <property type="entry name" value="MutT-like"/>
</dbReference>
<dbReference type="PROSITE" id="PS00893">
    <property type="entry name" value="NUDIX_BOX"/>
    <property type="match status" value="1"/>
</dbReference>
<dbReference type="SUPFAM" id="SSF55811">
    <property type="entry name" value="Nudix"/>
    <property type="match status" value="1"/>
</dbReference>
<keyword evidence="7" id="KW-0378">Hydrolase</keyword>
<evidence type="ECO:0000256" key="16">
    <source>
        <dbReference type="ARBA" id="ARBA00042798"/>
    </source>
</evidence>